<dbReference type="OrthoDB" id="6613063at2759"/>
<evidence type="ECO:0000313" key="1">
    <source>
        <dbReference type="EMBL" id="KDQ13617.1"/>
    </source>
</evidence>
<dbReference type="EMBL" id="KL198042">
    <property type="protein sequence ID" value="KDQ13617.1"/>
    <property type="molecule type" value="Genomic_DNA"/>
</dbReference>
<reference evidence="2" key="1">
    <citation type="journal article" date="2014" name="Proc. Natl. Acad. Sci. U.S.A.">
        <title>Extensive sampling of basidiomycete genomes demonstrates inadequacy of the white-rot/brown-rot paradigm for wood decay fungi.</title>
        <authorList>
            <person name="Riley R."/>
            <person name="Salamov A.A."/>
            <person name="Brown D.W."/>
            <person name="Nagy L.G."/>
            <person name="Floudas D."/>
            <person name="Held B.W."/>
            <person name="Levasseur A."/>
            <person name="Lombard V."/>
            <person name="Morin E."/>
            <person name="Otillar R."/>
            <person name="Lindquist E.A."/>
            <person name="Sun H."/>
            <person name="LaButti K.M."/>
            <person name="Schmutz J."/>
            <person name="Jabbour D."/>
            <person name="Luo H."/>
            <person name="Baker S.E."/>
            <person name="Pisabarro A.G."/>
            <person name="Walton J.D."/>
            <person name="Blanchette R.A."/>
            <person name="Henrissat B."/>
            <person name="Martin F."/>
            <person name="Cullen D."/>
            <person name="Hibbett D.S."/>
            <person name="Grigoriev I.V."/>
        </authorList>
    </citation>
    <scope>NUCLEOTIDE SEQUENCE [LARGE SCALE GENOMIC DNA]</scope>
    <source>
        <strain evidence="2">FD-172 SS1</strain>
    </source>
</reference>
<dbReference type="Proteomes" id="UP000027195">
    <property type="component" value="Unassembled WGS sequence"/>
</dbReference>
<feature type="non-terminal residue" evidence="1">
    <location>
        <position position="1"/>
    </location>
</feature>
<keyword evidence="2" id="KW-1185">Reference proteome</keyword>
<organism evidence="1 2">
    <name type="scientific">Botryobasidium botryosum (strain FD-172 SS1)</name>
    <dbReference type="NCBI Taxonomy" id="930990"/>
    <lineage>
        <taxon>Eukaryota</taxon>
        <taxon>Fungi</taxon>
        <taxon>Dikarya</taxon>
        <taxon>Basidiomycota</taxon>
        <taxon>Agaricomycotina</taxon>
        <taxon>Agaricomycetes</taxon>
        <taxon>Cantharellales</taxon>
        <taxon>Botryobasidiaceae</taxon>
        <taxon>Botryobasidium</taxon>
    </lineage>
</organism>
<dbReference type="InParanoid" id="A0A067MNZ9"/>
<dbReference type="AlphaFoldDB" id="A0A067MNZ9"/>
<gene>
    <name evidence="1" type="ORF">BOTBODRAFT_84313</name>
</gene>
<feature type="non-terminal residue" evidence="1">
    <location>
        <position position="60"/>
    </location>
</feature>
<evidence type="ECO:0000313" key="2">
    <source>
        <dbReference type="Proteomes" id="UP000027195"/>
    </source>
</evidence>
<protein>
    <submittedName>
        <fullName evidence="1">Uncharacterized protein</fullName>
    </submittedName>
</protein>
<dbReference type="HOGENOM" id="CLU_197758_0_0_1"/>
<sequence length="60" mass="7094">LLHIADSIEQCGPVWAYRCFAVERFCGSLLRTIRNHQFPFACLDRHIKDVAQLDQIKTWY</sequence>
<dbReference type="STRING" id="930990.A0A067MNZ9"/>
<name>A0A067MNZ9_BOTB1</name>
<proteinExistence type="predicted"/>
<accession>A0A067MNZ9</accession>